<keyword evidence="2" id="KW-1185">Reference proteome</keyword>
<proteinExistence type="predicted"/>
<dbReference type="Proteomes" id="UP000798662">
    <property type="component" value="Chromosome 1"/>
</dbReference>
<organism evidence="1 2">
    <name type="scientific">Pyropia yezoensis</name>
    <name type="common">Susabi-nori</name>
    <name type="synonym">Porphyra yezoensis</name>
    <dbReference type="NCBI Taxonomy" id="2788"/>
    <lineage>
        <taxon>Eukaryota</taxon>
        <taxon>Rhodophyta</taxon>
        <taxon>Bangiophyceae</taxon>
        <taxon>Bangiales</taxon>
        <taxon>Bangiaceae</taxon>
        <taxon>Pyropia</taxon>
    </lineage>
</organism>
<reference evidence="1" key="1">
    <citation type="submission" date="2019-11" db="EMBL/GenBank/DDBJ databases">
        <title>Nori genome reveals adaptations in red seaweeds to the harsh intertidal environment.</title>
        <authorList>
            <person name="Wang D."/>
            <person name="Mao Y."/>
        </authorList>
    </citation>
    <scope>NUCLEOTIDE SEQUENCE</scope>
    <source>
        <tissue evidence="1">Gametophyte</tissue>
    </source>
</reference>
<comment type="caution">
    <text evidence="1">The sequence shown here is derived from an EMBL/GenBank/DDBJ whole genome shotgun (WGS) entry which is preliminary data.</text>
</comment>
<accession>A0ACC3BKQ9</accession>
<evidence type="ECO:0000313" key="1">
    <source>
        <dbReference type="EMBL" id="KAK1858503.1"/>
    </source>
</evidence>
<gene>
    <name evidence="1" type="ORF">I4F81_001104</name>
</gene>
<name>A0ACC3BKQ9_PYRYE</name>
<protein>
    <submittedName>
        <fullName evidence="1">Uncharacterized protein</fullName>
    </submittedName>
</protein>
<evidence type="ECO:0000313" key="2">
    <source>
        <dbReference type="Proteomes" id="UP000798662"/>
    </source>
</evidence>
<sequence>MRLQALSDMKDADEPDKDIYKDYLKELGLQIQELRKEAEELSSPPLISVRKLMESRGWCRMDGSPPLPGSIFRGAPVPFPAVRFPRSHVLKAVFLRVIRQLSDDRLVSFLAASSGSGKTQFLADLWCALLQLRTGSRVRAEPFFAIDWEKPKMQQLRQLASSLEVFGLTFNNKSAFTDLEAEACQRGGDYRYLPIYARIIWGEYNNGKVSWAAFLRIMHQLLGIAEVPEGEAPLRWRLDVGAIAAEAEAILDDRRGNPNACGLILVDELSRVCAFDRSRPIPGDTPLLSGALRSKICTLREVGSQQNDVFILLSSLSKLFMEEENNAKTIETSSGRTLVCAGALTRPTREHVRLFFQQLRDVPGIQVSSASLTSSPLELDTLIDGVTYLSGGHPRSMQTILTELSQADMRDKLVWDMLETALQSMSMASSFKQIENTLVSSPLVCAVALLGHPVEGSIAISGPDGAKLAGNGKPQTVDGLVASTTLIDSANESGRFAEPSILPSFLIAAIDTHASARSVMTLDYLVRLTVDKTAQLDPDINPVLTSLTGIRKLFVAGTAAKGFEIFHRTWELARSISRSYIVKYLPSIEAGSVVTFTLRERYPASHGVCGAGSLLRMDLDDKHVLLGTRPFTKIADLLALDPCDLVQYVWVPTTSSFPALDAIVFHPRAGAGTSEPLSLDDLYMQAIQSKTKEAVTGDKIVNLRTQFVEPFRRLHKAFGDQTVWAAWQPRVAYIAVLNLPLCAKRGDQAEDSMTVLSKKVPDIGWSAHPGEGRSKDVEAGNKVTLQCFLDGEGANTILVARETMDDMYGTLFSNMLRSAIALVGAQVSTA</sequence>
<dbReference type="EMBL" id="CM020618">
    <property type="protein sequence ID" value="KAK1858503.1"/>
    <property type="molecule type" value="Genomic_DNA"/>
</dbReference>